<dbReference type="PANTHER" id="PTHR32063">
    <property type="match status" value="1"/>
</dbReference>
<keyword evidence="5 8" id="KW-0812">Transmembrane</keyword>
<evidence type="ECO:0000256" key="6">
    <source>
        <dbReference type="ARBA" id="ARBA00022989"/>
    </source>
</evidence>
<dbReference type="Gene3D" id="3.30.2090.10">
    <property type="entry name" value="Multidrug efflux transporter AcrB TolC docking domain, DN and DC subdomains"/>
    <property type="match status" value="2"/>
</dbReference>
<dbReference type="GO" id="GO:0042910">
    <property type="term" value="F:xenobiotic transmembrane transporter activity"/>
    <property type="evidence" value="ECO:0007669"/>
    <property type="project" value="TreeGrafter"/>
</dbReference>
<gene>
    <name evidence="9" type="ORF">CQW49_22115</name>
</gene>
<protein>
    <submittedName>
        <fullName evidence="9">Multidrug transporter subunit MdtC</fullName>
    </submittedName>
</protein>
<dbReference type="Gene3D" id="3.30.70.1320">
    <property type="entry name" value="Multidrug efflux transporter AcrB pore domain like"/>
    <property type="match status" value="1"/>
</dbReference>
<dbReference type="Gene3D" id="3.30.70.1440">
    <property type="entry name" value="Multidrug efflux transporter AcrB pore domain"/>
    <property type="match status" value="1"/>
</dbReference>
<dbReference type="AlphaFoldDB" id="A0A2D2D6S5"/>
<evidence type="ECO:0000256" key="2">
    <source>
        <dbReference type="ARBA" id="ARBA00022448"/>
    </source>
</evidence>
<feature type="transmembrane region" description="Helical" evidence="8">
    <location>
        <begin position="982"/>
        <end position="999"/>
    </location>
</feature>
<evidence type="ECO:0000256" key="3">
    <source>
        <dbReference type="ARBA" id="ARBA00022475"/>
    </source>
</evidence>
<feature type="transmembrane region" description="Helical" evidence="8">
    <location>
        <begin position="883"/>
        <end position="900"/>
    </location>
</feature>
<keyword evidence="2" id="KW-0813">Transport</keyword>
<evidence type="ECO:0000256" key="1">
    <source>
        <dbReference type="ARBA" id="ARBA00004429"/>
    </source>
</evidence>
<feature type="transmembrane region" description="Helical" evidence="8">
    <location>
        <begin position="469"/>
        <end position="490"/>
    </location>
</feature>
<feature type="transmembrane region" description="Helical" evidence="8">
    <location>
        <begin position="1011"/>
        <end position="1037"/>
    </location>
</feature>
<sequence length="1051" mass="111861">MSITAAAIARPVATSLLMLGVVLAGLSASLLLPRAPIPNIDFPVIGITASMPGASPETMAASVATPLERRLGQIAGVTEMTSSSSLGSTRISLQFDLDRNIDGAQRDIQAAIAAARADLPQALRNNPTFRTSNPAEVPIVILALFSDRLTSGQLFEVAANVLQQKYAQIEGVGEVSVGGAALPAVRVELDAPALYAHGVSLEDVRAALQAANFNGPKGFIDERDRRLTLYANDQSRKAADYEGLVVAYRSGAAVKLKDIADVVDSVEDVRNHGLSNGRTAVQIRIFRQPGANFIDVVDRIRALTAPLAAALPADVEMRIVQDRTLTIRASLHEIESTLLITVLLVVLVVFLSLRDARATFPASVCVPVSLIGALGVMYLLDYSLDNLSLMALTIATGFIVDDAIVVVENIARRIEAGEPPRAAALTGAREVAPTVLSMSLSLVAVFLPILFMGGIIGRMMREFAMTLSVAILVSLVLSVSVTPMLCSRILHGHAGPPQFFLLRWSERAFSALHRSYVRTLDVALARPGVTFATLLATILLNFHLLQIIPKGFFPIQDSGRMRGAIVADQSISFAGMKEKLVQFVAILEADPGVESASAVIGGSFGPGGPVNIADMLVTLKPLDERKASADEIMARLRPKFARVGGASLFLQSVQDIRMGGRTGNAMFQYTLLSDDLEQLRTFAPLIVEALRRDKTLVDVSSDQQDRGLRRSIVMDRSKAARFGLPASAIDNTLYDAYGQRQVSTIYEPLNQYHVVMEVAPNLQGTGESLDNLYIGADAAAARRVFSPRASMSARSVVNSAPAPMIPLSSLARFDDGVTPLQVNHQGHFAAITISFNLAEGKSLGDAASAIAAEIAKSGAPGSIQGVFSGNAAGYQDALANQPLMIAAALTVVYIVLGILYESFLHPLTILSTLPSAGVGAFLALLGCGTELSIVAMIGVLLLIGIVKKNAIILVDFALDAERRRGLSPEAAIREACRTRFRPILITTLVALFGALPLAIGSGEGAEMRRPLGIAIVGGLLVSQILTLYTTPVAFLYVDRLRKIFGRRPARL</sequence>
<keyword evidence="3" id="KW-1003">Cell membrane</keyword>
<comment type="subcellular location">
    <subcellularLocation>
        <location evidence="1">Cell inner membrane</location>
        <topology evidence="1">Multi-pass membrane protein</topology>
    </subcellularLocation>
</comment>
<dbReference type="PANTHER" id="PTHR32063:SF34">
    <property type="entry name" value="MULTIDRUG RESISTANCE PROTEIN MDTC"/>
    <property type="match status" value="1"/>
</dbReference>
<dbReference type="FunFam" id="3.30.70.1430:FF:000001">
    <property type="entry name" value="Efflux pump membrane transporter"/>
    <property type="match status" value="1"/>
</dbReference>
<name>A0A2D2D6S5_METT3</name>
<dbReference type="SUPFAM" id="SSF82714">
    <property type="entry name" value="Multidrug efflux transporter AcrB TolC docking domain, DN and DC subdomains"/>
    <property type="match status" value="2"/>
</dbReference>
<geneLocation type="plasmid" evidence="10">
    <name>pob3b1</name>
</geneLocation>
<evidence type="ECO:0000256" key="4">
    <source>
        <dbReference type="ARBA" id="ARBA00022519"/>
    </source>
</evidence>
<reference evidence="10" key="1">
    <citation type="submission" date="2017-10" db="EMBL/GenBank/DDBJ databases">
        <title>Completed PacBio SMRT sequence of Methylosinus trichosporium OB3b reveals presence of a third large plasmid.</title>
        <authorList>
            <person name="Charles T.C."/>
            <person name="Lynch M.D.J."/>
            <person name="Heil J.R."/>
            <person name="Cheng J."/>
        </authorList>
    </citation>
    <scope>NUCLEOTIDE SEQUENCE [LARGE SCALE GENOMIC DNA]</scope>
    <source>
        <strain evidence="10">OB3b</strain>
        <plasmid evidence="10">pob3b1</plasmid>
    </source>
</reference>
<dbReference type="InterPro" id="IPR001036">
    <property type="entry name" value="Acrflvin-R"/>
</dbReference>
<dbReference type="GO" id="GO:0005886">
    <property type="term" value="C:plasma membrane"/>
    <property type="evidence" value="ECO:0007669"/>
    <property type="project" value="UniProtKB-SubCell"/>
</dbReference>
<dbReference type="Proteomes" id="UP000230709">
    <property type="component" value="Plasmid pOB3b1"/>
</dbReference>
<feature type="transmembrane region" description="Helical" evidence="8">
    <location>
        <begin position="435"/>
        <end position="457"/>
    </location>
</feature>
<keyword evidence="4" id="KW-0997">Cell inner membrane</keyword>
<proteinExistence type="predicted"/>
<dbReference type="Gene3D" id="3.30.70.1430">
    <property type="entry name" value="Multidrug efflux transporter AcrB pore domain"/>
    <property type="match status" value="2"/>
</dbReference>
<feature type="transmembrane region" description="Helical" evidence="8">
    <location>
        <begin position="336"/>
        <end position="353"/>
    </location>
</feature>
<dbReference type="EMBL" id="CP023738">
    <property type="protein sequence ID" value="ATQ70721.1"/>
    <property type="molecule type" value="Genomic_DNA"/>
</dbReference>
<dbReference type="RefSeq" id="WP_003612375.1">
    <property type="nucleotide sequence ID" value="NZ_ADVE02000002.1"/>
</dbReference>
<dbReference type="FunFam" id="1.20.1640.10:FF:000001">
    <property type="entry name" value="Efflux pump membrane transporter"/>
    <property type="match status" value="1"/>
</dbReference>
<keyword evidence="7 8" id="KW-0472">Membrane</keyword>
<evidence type="ECO:0000313" key="10">
    <source>
        <dbReference type="Proteomes" id="UP000230709"/>
    </source>
</evidence>
<evidence type="ECO:0000256" key="8">
    <source>
        <dbReference type="SAM" id="Phobius"/>
    </source>
</evidence>
<dbReference type="Gene3D" id="1.20.1640.10">
    <property type="entry name" value="Multidrug efflux transporter AcrB transmembrane domain"/>
    <property type="match status" value="2"/>
</dbReference>
<feature type="transmembrane region" description="Helical" evidence="8">
    <location>
        <begin position="524"/>
        <end position="545"/>
    </location>
</feature>
<organism evidence="9 10">
    <name type="scientific">Methylosinus trichosporium (strain ATCC 35070 / NCIMB 11131 / UNIQEM 75 / OB3b)</name>
    <dbReference type="NCBI Taxonomy" id="595536"/>
    <lineage>
        <taxon>Bacteria</taxon>
        <taxon>Pseudomonadati</taxon>
        <taxon>Pseudomonadota</taxon>
        <taxon>Alphaproteobacteria</taxon>
        <taxon>Hyphomicrobiales</taxon>
        <taxon>Methylocystaceae</taxon>
        <taxon>Methylosinus</taxon>
    </lineage>
</organism>
<keyword evidence="6 8" id="KW-1133">Transmembrane helix</keyword>
<feature type="transmembrane region" description="Helical" evidence="8">
    <location>
        <begin position="920"/>
        <end position="943"/>
    </location>
</feature>
<keyword evidence="10" id="KW-1185">Reference proteome</keyword>
<feature type="transmembrane region" description="Helical" evidence="8">
    <location>
        <begin position="360"/>
        <end position="380"/>
    </location>
</feature>
<dbReference type="PRINTS" id="PR00702">
    <property type="entry name" value="ACRIFLAVINRP"/>
</dbReference>
<evidence type="ECO:0000256" key="7">
    <source>
        <dbReference type="ARBA" id="ARBA00023136"/>
    </source>
</evidence>
<dbReference type="KEGG" id="mtw:CQW49_22115"/>
<dbReference type="InterPro" id="IPR027463">
    <property type="entry name" value="AcrB_DN_DC_subdom"/>
</dbReference>
<dbReference type="SUPFAM" id="SSF82866">
    <property type="entry name" value="Multidrug efflux transporter AcrB transmembrane domain"/>
    <property type="match status" value="2"/>
</dbReference>
<evidence type="ECO:0000256" key="5">
    <source>
        <dbReference type="ARBA" id="ARBA00022692"/>
    </source>
</evidence>
<evidence type="ECO:0000313" key="9">
    <source>
        <dbReference type="EMBL" id="ATQ70721.1"/>
    </source>
</evidence>
<dbReference type="STRING" id="595536.GCA_000178815_00285"/>
<keyword evidence="9" id="KW-0614">Plasmid</keyword>
<dbReference type="Pfam" id="PF00873">
    <property type="entry name" value="ACR_tran"/>
    <property type="match status" value="1"/>
</dbReference>
<dbReference type="SUPFAM" id="SSF82693">
    <property type="entry name" value="Multidrug efflux transporter AcrB pore domain, PN1, PN2, PC1 and PC2 subdomains"/>
    <property type="match status" value="3"/>
</dbReference>
<accession>A0A2D2D6S5</accession>